<dbReference type="Proteomes" id="UP001218188">
    <property type="component" value="Unassembled WGS sequence"/>
</dbReference>
<name>A0AAD6T7S7_9AGAR</name>
<evidence type="ECO:0000256" key="1">
    <source>
        <dbReference type="SAM" id="MobiDB-lite"/>
    </source>
</evidence>
<proteinExistence type="predicted"/>
<dbReference type="AlphaFoldDB" id="A0AAD6T7S7"/>
<sequence>MSPFRLIVPPPPMSRANVPPKRYLSPTPPISSASVPLEPYLSPSPPISSASVPLKRYPSPHSGYLVPLVPALHAVGHHPLTAGIQSFLSPHYMLWVTCPLTAGI</sequence>
<feature type="region of interest" description="Disordered" evidence="1">
    <location>
        <begin position="1"/>
        <end position="20"/>
    </location>
</feature>
<evidence type="ECO:0000313" key="2">
    <source>
        <dbReference type="EMBL" id="KAJ7039970.1"/>
    </source>
</evidence>
<organism evidence="2 3">
    <name type="scientific">Mycena alexandri</name>
    <dbReference type="NCBI Taxonomy" id="1745969"/>
    <lineage>
        <taxon>Eukaryota</taxon>
        <taxon>Fungi</taxon>
        <taxon>Dikarya</taxon>
        <taxon>Basidiomycota</taxon>
        <taxon>Agaricomycotina</taxon>
        <taxon>Agaricomycetes</taxon>
        <taxon>Agaricomycetidae</taxon>
        <taxon>Agaricales</taxon>
        <taxon>Marasmiineae</taxon>
        <taxon>Mycenaceae</taxon>
        <taxon>Mycena</taxon>
    </lineage>
</organism>
<accession>A0AAD6T7S7</accession>
<dbReference type="EMBL" id="JARJCM010000024">
    <property type="protein sequence ID" value="KAJ7039970.1"/>
    <property type="molecule type" value="Genomic_DNA"/>
</dbReference>
<reference evidence="2" key="1">
    <citation type="submission" date="2023-03" db="EMBL/GenBank/DDBJ databases">
        <title>Massive genome expansion in bonnet fungi (Mycena s.s.) driven by repeated elements and novel gene families across ecological guilds.</title>
        <authorList>
            <consortium name="Lawrence Berkeley National Laboratory"/>
            <person name="Harder C.B."/>
            <person name="Miyauchi S."/>
            <person name="Viragh M."/>
            <person name="Kuo A."/>
            <person name="Thoen E."/>
            <person name="Andreopoulos B."/>
            <person name="Lu D."/>
            <person name="Skrede I."/>
            <person name="Drula E."/>
            <person name="Henrissat B."/>
            <person name="Morin E."/>
            <person name="Kohler A."/>
            <person name="Barry K."/>
            <person name="LaButti K."/>
            <person name="Morin E."/>
            <person name="Salamov A."/>
            <person name="Lipzen A."/>
            <person name="Mereny Z."/>
            <person name="Hegedus B."/>
            <person name="Baldrian P."/>
            <person name="Stursova M."/>
            <person name="Weitz H."/>
            <person name="Taylor A."/>
            <person name="Grigoriev I.V."/>
            <person name="Nagy L.G."/>
            <person name="Martin F."/>
            <person name="Kauserud H."/>
        </authorList>
    </citation>
    <scope>NUCLEOTIDE SEQUENCE</scope>
    <source>
        <strain evidence="2">CBHHK200</strain>
    </source>
</reference>
<comment type="caution">
    <text evidence="2">The sequence shown here is derived from an EMBL/GenBank/DDBJ whole genome shotgun (WGS) entry which is preliminary data.</text>
</comment>
<protein>
    <submittedName>
        <fullName evidence="2">Uncharacterized protein</fullName>
    </submittedName>
</protein>
<gene>
    <name evidence="2" type="ORF">C8F04DRAFT_1254420</name>
</gene>
<keyword evidence="3" id="KW-1185">Reference proteome</keyword>
<evidence type="ECO:0000313" key="3">
    <source>
        <dbReference type="Proteomes" id="UP001218188"/>
    </source>
</evidence>